<feature type="region of interest" description="Disordered" evidence="1">
    <location>
        <begin position="354"/>
        <end position="386"/>
    </location>
</feature>
<dbReference type="InterPro" id="IPR056343">
    <property type="entry name" value="CFAP47_dom"/>
</dbReference>
<dbReference type="PANTHER" id="PTHR45912">
    <property type="entry name" value="CILIA- AND FLAGELLA-ASSOCIATED PROTEIN 47"/>
    <property type="match status" value="1"/>
</dbReference>
<feature type="compositionally biased region" description="Low complexity" evidence="1">
    <location>
        <begin position="354"/>
        <end position="365"/>
    </location>
</feature>
<reference evidence="3 4" key="1">
    <citation type="submission" date="2019-03" db="EMBL/GenBank/DDBJ databases">
        <title>Single cell metagenomics reveals metabolic interactions within the superorganism composed of flagellate Streblomastix strix and complex community of Bacteroidetes bacteria on its surface.</title>
        <authorList>
            <person name="Treitli S.C."/>
            <person name="Kolisko M."/>
            <person name="Husnik F."/>
            <person name="Keeling P."/>
            <person name="Hampl V."/>
        </authorList>
    </citation>
    <scope>NUCLEOTIDE SEQUENCE [LARGE SCALE GENOMIC DNA]</scope>
    <source>
        <strain evidence="3">ST1C</strain>
    </source>
</reference>
<dbReference type="EMBL" id="SNRW01000258">
    <property type="protein sequence ID" value="KAA6402292.1"/>
    <property type="molecule type" value="Genomic_DNA"/>
</dbReference>
<evidence type="ECO:0000259" key="2">
    <source>
        <dbReference type="Pfam" id="PF24529"/>
    </source>
</evidence>
<feature type="compositionally biased region" description="Polar residues" evidence="1">
    <location>
        <begin position="542"/>
        <end position="597"/>
    </location>
</feature>
<protein>
    <recommendedName>
        <fullName evidence="2">Cilia- and flagella-associated protein 47 domain-containing protein</fullName>
    </recommendedName>
</protein>
<feature type="compositionally biased region" description="Low complexity" evidence="1">
    <location>
        <begin position="165"/>
        <end position="193"/>
    </location>
</feature>
<dbReference type="Proteomes" id="UP000324800">
    <property type="component" value="Unassembled WGS sequence"/>
</dbReference>
<dbReference type="GO" id="GO:0060271">
    <property type="term" value="P:cilium assembly"/>
    <property type="evidence" value="ECO:0007669"/>
    <property type="project" value="TreeGrafter"/>
</dbReference>
<evidence type="ECO:0000256" key="1">
    <source>
        <dbReference type="SAM" id="MobiDB-lite"/>
    </source>
</evidence>
<dbReference type="OrthoDB" id="6147874at2759"/>
<dbReference type="Pfam" id="PF24529">
    <property type="entry name" value="CFAP47"/>
    <property type="match status" value="1"/>
</dbReference>
<dbReference type="GO" id="GO:0005929">
    <property type="term" value="C:cilium"/>
    <property type="evidence" value="ECO:0007669"/>
    <property type="project" value="TreeGrafter"/>
</dbReference>
<comment type="caution">
    <text evidence="3">The sequence shown here is derived from an EMBL/GenBank/DDBJ whole genome shotgun (WGS) entry which is preliminary data.</text>
</comment>
<evidence type="ECO:0000313" key="3">
    <source>
        <dbReference type="EMBL" id="KAA6402292.1"/>
    </source>
</evidence>
<name>A0A5J4X625_9EUKA</name>
<dbReference type="PANTHER" id="PTHR45912:SF3">
    <property type="entry name" value="CILIA- AND FLAGELLA-ASSOCIATED PROTEIN 47"/>
    <property type="match status" value="1"/>
</dbReference>
<feature type="region of interest" description="Disordered" evidence="1">
    <location>
        <begin position="160"/>
        <end position="200"/>
    </location>
</feature>
<dbReference type="AlphaFoldDB" id="A0A5J4X625"/>
<proteinExistence type="predicted"/>
<feature type="domain" description="Cilia- and flagella-associated protein 47" evidence="2">
    <location>
        <begin position="225"/>
        <end position="510"/>
    </location>
</feature>
<organism evidence="3 4">
    <name type="scientific">Streblomastix strix</name>
    <dbReference type="NCBI Taxonomy" id="222440"/>
    <lineage>
        <taxon>Eukaryota</taxon>
        <taxon>Metamonada</taxon>
        <taxon>Preaxostyla</taxon>
        <taxon>Oxymonadida</taxon>
        <taxon>Streblomastigidae</taxon>
        <taxon>Streblomastix</taxon>
    </lineage>
</organism>
<sequence length="690" mass="77064">MVISFFPQEARAYNMTIPLFLDEDEIEYITVEISELQTLSLNKQQIVADVVFQPRKAASFTAQIVFYDQLAVPYILPINAIADNSVLTTTGFLLANWKIGRIYCEKIDGIPMLKDDQQGVELDIQAEKQAIQAALDQNKEKQENKDDMMPGRLNSLQHFQQKNAPSKQSQPKLAQQQLAQQQQQQQQQAQGNPQGLGGGQYGVNFTTTLLPSFGQPNYPSSLGNILLKFMNTNLLTSQIVSWPYSAIEQYGIPIFEAIEHLMNISIPSKTSNGLEGQNPSLLSDEQNSPSNIGVIDPFNAGQVIKKSKGIKTQPKPPLVLPLPNVVSKFGSGGMNQQQLQQQTKKPITNVNTQGSVQQQQQGIQSSNPLTPVTPSRASITNQSNRGSQLQYISEEDQNEIDQYWNKEPVHTEKIQFILRHYNAVLDFMKEQGALLAPIKAEYLLSHQNYSKFAADCLISSPYCFPSHPFSEALFAIQRDKKIRQVFAILSFNSWTHLVLQICRCLIFPKINLKRLKQTPGITVLNITGDDDAHDGQDGKGGQASTRASYSKQMQKSPIQRAQSVSPFSQNKLGPQSPNQQQQGFNPLQSGRQSSTGLDDQQKDQYSSQSLQSQSGSSIVRAQSTAGLKRTRPVLSFSTDLSDDTVILACIRQHAPFLNIKINEHPQTEQYRLKNTQQLSKQQDNQDLIVF</sequence>
<gene>
    <name evidence="3" type="ORF">EZS28_002185</name>
</gene>
<feature type="region of interest" description="Disordered" evidence="1">
    <location>
        <begin position="527"/>
        <end position="624"/>
    </location>
</feature>
<feature type="compositionally biased region" description="Polar residues" evidence="1">
    <location>
        <begin position="366"/>
        <end position="386"/>
    </location>
</feature>
<feature type="compositionally biased region" description="Low complexity" evidence="1">
    <location>
        <begin position="603"/>
        <end position="617"/>
    </location>
</feature>
<evidence type="ECO:0000313" key="4">
    <source>
        <dbReference type="Proteomes" id="UP000324800"/>
    </source>
</evidence>
<accession>A0A5J4X625</accession>